<dbReference type="Proteomes" id="UP000536746">
    <property type="component" value="Unassembled WGS sequence"/>
</dbReference>
<gene>
    <name evidence="1" type="ORF">HNO84_23445</name>
</gene>
<evidence type="ECO:0000313" key="1">
    <source>
        <dbReference type="EMBL" id="NUU04574.1"/>
    </source>
</evidence>
<organism evidence="1 2">
    <name type="scientific">Herbaspirillum robiniae</name>
    <dbReference type="NCBI Taxonomy" id="2014887"/>
    <lineage>
        <taxon>Bacteria</taxon>
        <taxon>Pseudomonadati</taxon>
        <taxon>Pseudomonadota</taxon>
        <taxon>Betaproteobacteria</taxon>
        <taxon>Burkholderiales</taxon>
        <taxon>Oxalobacteraceae</taxon>
        <taxon>Herbaspirillum</taxon>
    </lineage>
</organism>
<sequence length="394" mass="44279">GNGRWVKWRGSILRANQHAGLLATFYFWHGHKSSVRSALVECIEAYQTNYGAYLTWAFDAETAKPLPIEKMAPVRKLAAEMGPDDMLEWFAASGDFDSATEYRISAMTERGWQENQASMVSFVLPRDHAYIPEKREKMFGLIRMFAEKLSPFHGHVGLGAVSVHQQYRYQSDEIDVATRYRGLFIEDVFHGNWAYSGLTSIDWLTYVGETLAERAGGIRELENRLKKTGADVTNFPTGLLVAYGAEPDIGASHVDIPHLVSAVNAVLRPLRIGNVESMGFGSTNGELRFNRYTSDLWTRRYDAPYIWPPASFIGLPERPLVKPRTPSLTLRTGDICGIGGRYQYIATADPDQDEDYVPMVVLLPGDIAPYWVESGPHGEYLGRTKVTWILIAEF</sequence>
<evidence type="ECO:0000313" key="2">
    <source>
        <dbReference type="Proteomes" id="UP000536746"/>
    </source>
</evidence>
<keyword evidence="2" id="KW-1185">Reference proteome</keyword>
<dbReference type="RefSeq" id="WP_175354953.1">
    <property type="nucleotide sequence ID" value="NZ_JABFMT010000049.1"/>
</dbReference>
<proteinExistence type="predicted"/>
<comment type="caution">
    <text evidence="1">The sequence shown here is derived from an EMBL/GenBank/DDBJ whole genome shotgun (WGS) entry which is preliminary data.</text>
</comment>
<dbReference type="InterPro" id="IPR021815">
    <property type="entry name" value="TsiV"/>
</dbReference>
<reference evidence="1 2" key="1">
    <citation type="journal article" date="2020" name="Front. Plant Sci.">
        <title>Isolation of Rhizosphere Bacteria That Improve Quality and Water Stress Tolerance in Greenhouse Ornamentals.</title>
        <authorList>
            <person name="Nordstedt N.P."/>
            <person name="Jones M.L."/>
        </authorList>
    </citation>
    <scope>NUCLEOTIDE SEQUENCE [LARGE SCALE GENOMIC DNA]</scope>
    <source>
        <strain evidence="1 2">C6C2</strain>
    </source>
</reference>
<feature type="non-terminal residue" evidence="1">
    <location>
        <position position="1"/>
    </location>
</feature>
<accession>A0ABX2M3I6</accession>
<name>A0ABX2M3I6_9BURK</name>
<dbReference type="Pfam" id="PF11876">
    <property type="entry name" value="TsiV"/>
    <property type="match status" value="1"/>
</dbReference>
<dbReference type="EMBL" id="JABFMT010000049">
    <property type="protein sequence ID" value="NUU04574.1"/>
    <property type="molecule type" value="Genomic_DNA"/>
</dbReference>
<protein>
    <submittedName>
        <fullName evidence="1">DUF3396 domain-containing protein</fullName>
    </submittedName>
</protein>